<sequence>MERISHSMDLSDVGGSKPEIRARVVMVDVKIAGIMIFPTLKIIDINIVAANAATSTLKENLRQKGFPSTQSLGI</sequence>
<organism evidence="1">
    <name type="scientific">bioreactor metagenome</name>
    <dbReference type="NCBI Taxonomy" id="1076179"/>
    <lineage>
        <taxon>unclassified sequences</taxon>
        <taxon>metagenomes</taxon>
        <taxon>ecological metagenomes</taxon>
    </lineage>
</organism>
<dbReference type="AlphaFoldDB" id="A0A645B496"/>
<comment type="caution">
    <text evidence="1">The sequence shown here is derived from an EMBL/GenBank/DDBJ whole genome shotgun (WGS) entry which is preliminary data.</text>
</comment>
<gene>
    <name evidence="1" type="ORF">SDC9_107141</name>
</gene>
<name>A0A645B496_9ZZZZ</name>
<proteinExistence type="predicted"/>
<dbReference type="EMBL" id="VSSQ01017722">
    <property type="protein sequence ID" value="MPM60290.1"/>
    <property type="molecule type" value="Genomic_DNA"/>
</dbReference>
<reference evidence="1" key="1">
    <citation type="submission" date="2019-08" db="EMBL/GenBank/DDBJ databases">
        <authorList>
            <person name="Kucharzyk K."/>
            <person name="Murdoch R.W."/>
            <person name="Higgins S."/>
            <person name="Loffler F."/>
        </authorList>
    </citation>
    <scope>NUCLEOTIDE SEQUENCE</scope>
</reference>
<accession>A0A645B496</accession>
<evidence type="ECO:0000313" key="1">
    <source>
        <dbReference type="EMBL" id="MPM60290.1"/>
    </source>
</evidence>
<protein>
    <submittedName>
        <fullName evidence="1">Uncharacterized protein</fullName>
    </submittedName>
</protein>